<gene>
    <name evidence="7" type="ORF">PBRA_002247</name>
    <name evidence="8" type="ORF">PLBR_LOCUS6055</name>
</gene>
<dbReference type="SMART" id="SM01372">
    <property type="entry name" value="E2F_TDP"/>
    <property type="match status" value="2"/>
</dbReference>
<evidence type="ECO:0000313" key="7">
    <source>
        <dbReference type="EMBL" id="CEP01982.1"/>
    </source>
</evidence>
<evidence type="ECO:0000313" key="8">
    <source>
        <dbReference type="EMBL" id="SPQ98840.1"/>
    </source>
</evidence>
<evidence type="ECO:0000313" key="9">
    <source>
        <dbReference type="Proteomes" id="UP000039324"/>
    </source>
</evidence>
<dbReference type="SUPFAM" id="SSF46785">
    <property type="entry name" value="Winged helix' DNA-binding domain"/>
    <property type="match status" value="2"/>
</dbReference>
<evidence type="ECO:0000256" key="2">
    <source>
        <dbReference type="ARBA" id="ARBA00023015"/>
    </source>
</evidence>
<reference evidence="8 10" key="2">
    <citation type="submission" date="2018-03" db="EMBL/GenBank/DDBJ databases">
        <authorList>
            <person name="Fogelqvist J."/>
        </authorList>
    </citation>
    <scope>NUCLEOTIDE SEQUENCE [LARGE SCALE GENOMIC DNA]</scope>
</reference>
<reference evidence="7 9" key="1">
    <citation type="submission" date="2015-02" db="EMBL/GenBank/DDBJ databases">
        <authorList>
            <person name="Chooi Y.-H."/>
        </authorList>
    </citation>
    <scope>NUCLEOTIDE SEQUENCE [LARGE SCALE GENOMIC DNA]</scope>
    <source>
        <strain evidence="7">E3</strain>
    </source>
</reference>
<dbReference type="GO" id="GO:0000978">
    <property type="term" value="F:RNA polymerase II cis-regulatory region sequence-specific DNA binding"/>
    <property type="evidence" value="ECO:0007669"/>
    <property type="project" value="InterPro"/>
</dbReference>
<evidence type="ECO:0000256" key="1">
    <source>
        <dbReference type="ARBA" id="ARBA00010940"/>
    </source>
</evidence>
<dbReference type="Pfam" id="PF02319">
    <property type="entry name" value="WHD_E2F_TDP"/>
    <property type="match status" value="2"/>
</dbReference>
<dbReference type="InterPro" id="IPR015633">
    <property type="entry name" value="E2F"/>
</dbReference>
<dbReference type="Proteomes" id="UP000039324">
    <property type="component" value="Unassembled WGS sequence"/>
</dbReference>
<dbReference type="STRING" id="37360.A0A0G4J379"/>
<comment type="subcellular location">
    <subcellularLocation>
        <location evidence="5">Nucleus</location>
    </subcellularLocation>
</comment>
<organism evidence="7 9">
    <name type="scientific">Plasmodiophora brassicae</name>
    <name type="common">Clubroot disease agent</name>
    <dbReference type="NCBI Taxonomy" id="37360"/>
    <lineage>
        <taxon>Eukaryota</taxon>
        <taxon>Sar</taxon>
        <taxon>Rhizaria</taxon>
        <taxon>Endomyxa</taxon>
        <taxon>Phytomyxea</taxon>
        <taxon>Plasmodiophorida</taxon>
        <taxon>Plasmodiophoridae</taxon>
        <taxon>Plasmodiophora</taxon>
    </lineage>
</organism>
<comment type="similarity">
    <text evidence="1 5">Belongs to the E2F/DP family.</text>
</comment>
<dbReference type="Gene3D" id="1.10.10.10">
    <property type="entry name" value="Winged helix-like DNA-binding domain superfamily/Winged helix DNA-binding domain"/>
    <property type="match status" value="2"/>
</dbReference>
<sequence length="333" mass="36686">MESQADNCLKSTSILDSMSEVNLTAYKRKEKSLALLAARFLRCCPSPSGDSVIDLNAMASELGVGRRRLYDIINILETIGCATRAGKNKYTWKPDKIKQKLSRLRHVAYQQSRTEAGEMLAGYLRDGTRRSFSLGQLCERFIMFLHTEPEGMASLEAVADTLFPVQEGSDPSTWQARKSCIRRLYDVANVLTAVGVVQKVHSLQTRRPAFQWVPALQDRPRTASDCIDSAPLDRSEAPGPAALAAPNRTAKPSIGSGSAFQILNRGGRPAVLPTMIVKPTVHDNSHSQRIMAAVDDNEQRGTLLNDSQLVVEYRSALSAWMDGTATHVLRVED</sequence>
<dbReference type="EMBL" id="OVEO01000010">
    <property type="protein sequence ID" value="SPQ98840.1"/>
    <property type="molecule type" value="Genomic_DNA"/>
</dbReference>
<accession>A0A0G4J379</accession>
<keyword evidence="9" id="KW-1185">Reference proteome</keyword>
<dbReference type="GO" id="GO:0000981">
    <property type="term" value="F:DNA-binding transcription factor activity, RNA polymerase II-specific"/>
    <property type="evidence" value="ECO:0007669"/>
    <property type="project" value="TreeGrafter"/>
</dbReference>
<dbReference type="AlphaFoldDB" id="A0A0G4J379"/>
<keyword evidence="5" id="KW-0539">Nucleus</keyword>
<keyword evidence="3 5" id="KW-0238">DNA-binding</keyword>
<protein>
    <recommendedName>
        <fullName evidence="6">E2F/DP family winged-helix DNA-binding domain-containing protein</fullName>
    </recommendedName>
</protein>
<keyword evidence="4 5" id="KW-0804">Transcription</keyword>
<evidence type="ECO:0000256" key="3">
    <source>
        <dbReference type="ARBA" id="ARBA00023125"/>
    </source>
</evidence>
<dbReference type="InterPro" id="IPR036388">
    <property type="entry name" value="WH-like_DNA-bd_sf"/>
</dbReference>
<dbReference type="EMBL" id="CDSF01000122">
    <property type="protein sequence ID" value="CEP01982.1"/>
    <property type="molecule type" value="Genomic_DNA"/>
</dbReference>
<dbReference type="GO" id="GO:0090575">
    <property type="term" value="C:RNA polymerase II transcription regulator complex"/>
    <property type="evidence" value="ECO:0007669"/>
    <property type="project" value="TreeGrafter"/>
</dbReference>
<dbReference type="InterPro" id="IPR003316">
    <property type="entry name" value="E2F_WHTH_DNA-bd_dom"/>
</dbReference>
<evidence type="ECO:0000313" key="10">
    <source>
        <dbReference type="Proteomes" id="UP000290189"/>
    </source>
</evidence>
<name>A0A0G4J379_PLABS</name>
<keyword evidence="8" id="KW-0496">Mitochondrion</keyword>
<feature type="domain" description="E2F/DP family winged-helix DNA-binding" evidence="6">
    <location>
        <begin position="28"/>
        <end position="94"/>
    </location>
</feature>
<dbReference type="OrthoDB" id="5318at2759"/>
<dbReference type="PANTHER" id="PTHR12081:SF7">
    <property type="entry name" value="TRANSCRIPTION FACTOR EFL-3"/>
    <property type="match status" value="1"/>
</dbReference>
<dbReference type="PANTHER" id="PTHR12081">
    <property type="entry name" value="TRANSCRIPTION FACTOR E2F"/>
    <property type="match status" value="1"/>
</dbReference>
<proteinExistence type="inferred from homology"/>
<evidence type="ECO:0000256" key="5">
    <source>
        <dbReference type="RuleBase" id="RU003796"/>
    </source>
</evidence>
<dbReference type="Proteomes" id="UP000290189">
    <property type="component" value="Unassembled WGS sequence"/>
</dbReference>
<dbReference type="InterPro" id="IPR036390">
    <property type="entry name" value="WH_DNA-bd_sf"/>
</dbReference>
<evidence type="ECO:0000259" key="6">
    <source>
        <dbReference type="SMART" id="SM01372"/>
    </source>
</evidence>
<feature type="domain" description="E2F/DP family winged-helix DNA-binding" evidence="6">
    <location>
        <begin position="129"/>
        <end position="214"/>
    </location>
</feature>
<geneLocation type="mitochondrion" evidence="8"/>
<keyword evidence="2 5" id="KW-0805">Transcription regulation</keyword>
<evidence type="ECO:0000256" key="4">
    <source>
        <dbReference type="ARBA" id="ARBA00023163"/>
    </source>
</evidence>